<dbReference type="EMBL" id="JAPDRK010000003">
    <property type="protein sequence ID" value="KAJ9614030.1"/>
    <property type="molecule type" value="Genomic_DNA"/>
</dbReference>
<evidence type="ECO:0000259" key="4">
    <source>
        <dbReference type="Pfam" id="PF01370"/>
    </source>
</evidence>
<dbReference type="CDD" id="cd05227">
    <property type="entry name" value="AR_SDR_e"/>
    <property type="match status" value="1"/>
</dbReference>
<evidence type="ECO:0000313" key="6">
    <source>
        <dbReference type="Proteomes" id="UP001172673"/>
    </source>
</evidence>
<dbReference type="Pfam" id="PF01370">
    <property type="entry name" value="Epimerase"/>
    <property type="match status" value="1"/>
</dbReference>
<dbReference type="Proteomes" id="UP001172673">
    <property type="component" value="Unassembled WGS sequence"/>
</dbReference>
<evidence type="ECO:0000256" key="3">
    <source>
        <dbReference type="SAM" id="Phobius"/>
    </source>
</evidence>
<comment type="similarity">
    <text evidence="2">Belongs to the NAD(P)-dependent epimerase/dehydratase family. Dihydroflavonol-4-reductase subfamily.</text>
</comment>
<accession>A0AA39CN96</accession>
<protein>
    <recommendedName>
        <fullName evidence="4">NAD-dependent epimerase/dehydratase domain-containing protein</fullName>
    </recommendedName>
</protein>
<dbReference type="PANTHER" id="PTHR10366">
    <property type="entry name" value="NAD DEPENDENT EPIMERASE/DEHYDRATASE"/>
    <property type="match status" value="1"/>
</dbReference>
<comment type="caution">
    <text evidence="5">The sequence shown here is derived from an EMBL/GenBank/DDBJ whole genome shotgun (WGS) entry which is preliminary data.</text>
</comment>
<feature type="transmembrane region" description="Helical" evidence="3">
    <location>
        <begin position="12"/>
        <end position="34"/>
    </location>
</feature>
<keyword evidence="3" id="KW-1133">Transmembrane helix</keyword>
<gene>
    <name evidence="5" type="ORF">H2200_002166</name>
</gene>
<keyword evidence="1" id="KW-0560">Oxidoreductase</keyword>
<dbReference type="InterPro" id="IPR050425">
    <property type="entry name" value="NAD(P)_dehydrat-like"/>
</dbReference>
<evidence type="ECO:0000256" key="2">
    <source>
        <dbReference type="ARBA" id="ARBA00023445"/>
    </source>
</evidence>
<feature type="domain" description="NAD-dependent epimerase/dehydratase" evidence="4">
    <location>
        <begin position="10"/>
        <end position="259"/>
    </location>
</feature>
<dbReference type="AlphaFoldDB" id="A0AA39CN96"/>
<dbReference type="FunFam" id="3.40.50.720:FF:000336">
    <property type="entry name" value="Aldehyde reductase"/>
    <property type="match status" value="1"/>
</dbReference>
<evidence type="ECO:0000256" key="1">
    <source>
        <dbReference type="ARBA" id="ARBA00023002"/>
    </source>
</evidence>
<proteinExistence type="inferred from homology"/>
<keyword evidence="3" id="KW-0472">Membrane</keyword>
<keyword evidence="6" id="KW-1185">Reference proteome</keyword>
<dbReference type="InterPro" id="IPR036291">
    <property type="entry name" value="NAD(P)-bd_dom_sf"/>
</dbReference>
<reference evidence="5" key="1">
    <citation type="submission" date="2022-10" db="EMBL/GenBank/DDBJ databases">
        <title>Culturing micro-colonial fungi from biological soil crusts in the Mojave desert and describing Neophaeococcomyces mojavensis, and introducing the new genera and species Taxawa tesnikishii.</title>
        <authorList>
            <person name="Kurbessoian T."/>
            <person name="Stajich J.E."/>
        </authorList>
    </citation>
    <scope>NUCLEOTIDE SEQUENCE</scope>
    <source>
        <strain evidence="5">TK_41</strain>
    </source>
</reference>
<dbReference type="InterPro" id="IPR001509">
    <property type="entry name" value="Epimerase_deHydtase"/>
</dbReference>
<evidence type="ECO:0000313" key="5">
    <source>
        <dbReference type="EMBL" id="KAJ9614030.1"/>
    </source>
</evidence>
<sequence length="359" mass="38775">MASTQPRDLILVTGGTGFLGAHCILTCLLAGYRVRTTIRSLSRKADVRSMLLTSGALKATNIDLDDEHVLSFAVADLLKDAGWAEAAKDCSYVLHVASPFPPGAPKHEDDLIIPAREGTLRVLRAARDARTVKRVVVTSSFAAIGYGVYPPNGKPYDETLWTDITSSHVGAYHKSKTLAERAAWDFVEKEGRGLELSVVNPVGIFGPVLGKDFATSVVLVQRALNGAMPGCPDLQFGIIDVRDVADLHLVAMTHPAAKGERFLAVAPPCMTVKEICLALRERMGDQAKGAPTRSIPNLMLRIIALWDPAVARLLPELGMRKVLTNAKAKRLLGWEPKWSNVDAVVATGESLIKFGLVKI</sequence>
<name>A0AA39CN96_9EURO</name>
<dbReference type="SUPFAM" id="SSF51735">
    <property type="entry name" value="NAD(P)-binding Rossmann-fold domains"/>
    <property type="match status" value="1"/>
</dbReference>
<dbReference type="GO" id="GO:0016616">
    <property type="term" value="F:oxidoreductase activity, acting on the CH-OH group of donors, NAD or NADP as acceptor"/>
    <property type="evidence" value="ECO:0007669"/>
    <property type="project" value="TreeGrafter"/>
</dbReference>
<dbReference type="PANTHER" id="PTHR10366:SF564">
    <property type="entry name" value="STEROL-4-ALPHA-CARBOXYLATE 3-DEHYDROGENASE, DECARBOXYLATING"/>
    <property type="match status" value="1"/>
</dbReference>
<organism evidence="5 6">
    <name type="scientific">Cladophialophora chaetospira</name>
    <dbReference type="NCBI Taxonomy" id="386627"/>
    <lineage>
        <taxon>Eukaryota</taxon>
        <taxon>Fungi</taxon>
        <taxon>Dikarya</taxon>
        <taxon>Ascomycota</taxon>
        <taxon>Pezizomycotina</taxon>
        <taxon>Eurotiomycetes</taxon>
        <taxon>Chaetothyriomycetidae</taxon>
        <taxon>Chaetothyriales</taxon>
        <taxon>Herpotrichiellaceae</taxon>
        <taxon>Cladophialophora</taxon>
    </lineage>
</organism>
<keyword evidence="3" id="KW-0812">Transmembrane</keyword>
<dbReference type="Gene3D" id="3.40.50.720">
    <property type="entry name" value="NAD(P)-binding Rossmann-like Domain"/>
    <property type="match status" value="1"/>
</dbReference>